<evidence type="ECO:0000313" key="2">
    <source>
        <dbReference type="EMBL" id="PIO76166.1"/>
    </source>
</evidence>
<sequence length="207" mass="23735">MTREKSNIRNGWETDTVGSEDRSQYCAERKKVGMYTAIDADAPSRKDPYMSEFVHWLVVNIHGQTIDNANELVSYRGPRPPAGMGSHRYYFALFKQQSIIPAKKLESRARFDTLAFATEYGLGEPIAGNFFQMQFMPYSSRTFQKPKNEGRWGRKLANPFMQLQTEWCYIPMKAESITCIIAPSYVTGLCAWMTKRRANDGWLCGLV</sequence>
<feature type="region of interest" description="Disordered" evidence="1">
    <location>
        <begin position="1"/>
        <end position="20"/>
    </location>
</feature>
<dbReference type="SUPFAM" id="SSF49777">
    <property type="entry name" value="PEBP-like"/>
    <property type="match status" value="1"/>
</dbReference>
<keyword evidence="3" id="KW-1185">Reference proteome</keyword>
<organism evidence="2 3">
    <name type="scientific">Teladorsagia circumcincta</name>
    <name type="common">Brown stomach worm</name>
    <name type="synonym">Ostertagia circumcincta</name>
    <dbReference type="NCBI Taxonomy" id="45464"/>
    <lineage>
        <taxon>Eukaryota</taxon>
        <taxon>Metazoa</taxon>
        <taxon>Ecdysozoa</taxon>
        <taxon>Nematoda</taxon>
        <taxon>Chromadorea</taxon>
        <taxon>Rhabditida</taxon>
        <taxon>Rhabditina</taxon>
        <taxon>Rhabditomorpha</taxon>
        <taxon>Strongyloidea</taxon>
        <taxon>Trichostrongylidae</taxon>
        <taxon>Teladorsagia</taxon>
    </lineage>
</organism>
<dbReference type="CDD" id="cd00866">
    <property type="entry name" value="PEBP_euk"/>
    <property type="match status" value="1"/>
</dbReference>
<dbReference type="PANTHER" id="PTHR11362:SF82">
    <property type="entry name" value="PHOSPHATIDYLETHANOLAMINE-BINDING PROTEIN 4"/>
    <property type="match status" value="1"/>
</dbReference>
<dbReference type="InterPro" id="IPR035810">
    <property type="entry name" value="PEBP_euk"/>
</dbReference>
<accession>A0A2G9V192</accession>
<dbReference type="OrthoDB" id="6700855at2759"/>
<evidence type="ECO:0000256" key="1">
    <source>
        <dbReference type="SAM" id="MobiDB-lite"/>
    </source>
</evidence>
<proteinExistence type="predicted"/>
<dbReference type="EMBL" id="KZ345074">
    <property type="protein sequence ID" value="PIO76166.1"/>
    <property type="molecule type" value="Genomic_DNA"/>
</dbReference>
<reference evidence="2 3" key="1">
    <citation type="submission" date="2015-09" db="EMBL/GenBank/DDBJ databases">
        <title>Draft genome of the parasitic nematode Teladorsagia circumcincta isolate WARC Sus (inbred).</title>
        <authorList>
            <person name="Mitreva M."/>
        </authorList>
    </citation>
    <scope>NUCLEOTIDE SEQUENCE [LARGE SCALE GENOMIC DNA]</scope>
    <source>
        <strain evidence="2 3">S</strain>
    </source>
</reference>
<dbReference type="InterPro" id="IPR036610">
    <property type="entry name" value="PEBP-like_sf"/>
</dbReference>
<dbReference type="Gene3D" id="3.90.280.10">
    <property type="entry name" value="PEBP-like"/>
    <property type="match status" value="1"/>
</dbReference>
<name>A0A2G9V192_TELCI</name>
<dbReference type="Pfam" id="PF01161">
    <property type="entry name" value="PBP"/>
    <property type="match status" value="1"/>
</dbReference>
<dbReference type="PANTHER" id="PTHR11362">
    <property type="entry name" value="PHOSPHATIDYLETHANOLAMINE-BINDING PROTEIN"/>
    <property type="match status" value="1"/>
</dbReference>
<gene>
    <name evidence="2" type="ORF">TELCIR_01772</name>
</gene>
<dbReference type="InterPro" id="IPR008914">
    <property type="entry name" value="PEBP"/>
</dbReference>
<dbReference type="Proteomes" id="UP000230423">
    <property type="component" value="Unassembled WGS sequence"/>
</dbReference>
<evidence type="ECO:0000313" key="3">
    <source>
        <dbReference type="Proteomes" id="UP000230423"/>
    </source>
</evidence>
<dbReference type="AlphaFoldDB" id="A0A2G9V192"/>
<protein>
    <submittedName>
        <fullName evidence="2">Phosphatidylethanolamine-binding protein</fullName>
    </submittedName>
</protein>